<accession>L1L6D7</accession>
<gene>
    <name evidence="2" type="ORF">STRIP9103_08026</name>
</gene>
<dbReference type="PATRIC" id="fig|698759.3.peg.1121"/>
<dbReference type="OrthoDB" id="9795634at2"/>
<feature type="domain" description="Methyltransferase" evidence="1">
    <location>
        <begin position="42"/>
        <end position="138"/>
    </location>
</feature>
<name>L1L6D7_9ACTN</name>
<dbReference type="PANTHER" id="PTHR42912">
    <property type="entry name" value="METHYLTRANSFERASE"/>
    <property type="match status" value="1"/>
</dbReference>
<reference evidence="2 3" key="1">
    <citation type="submission" date="2012-11" db="EMBL/GenBank/DDBJ databases">
        <authorList>
            <person name="Huguet-Tapia J.C."/>
            <person name="Durkin A.S."/>
            <person name="Pettis G.S."/>
            <person name="Badger J.H."/>
        </authorList>
    </citation>
    <scope>NUCLEOTIDE SEQUENCE [LARGE SCALE GENOMIC DNA]</scope>
    <source>
        <strain evidence="2 3">91-03</strain>
    </source>
</reference>
<evidence type="ECO:0000259" key="1">
    <source>
        <dbReference type="Pfam" id="PF13649"/>
    </source>
</evidence>
<keyword evidence="2" id="KW-0489">Methyltransferase</keyword>
<dbReference type="RefSeq" id="WP_009300210.1">
    <property type="nucleotide sequence ID" value="NZ_AEJC01000087.1"/>
</dbReference>
<evidence type="ECO:0000313" key="2">
    <source>
        <dbReference type="EMBL" id="EKX68334.1"/>
    </source>
</evidence>
<dbReference type="Gene3D" id="3.40.50.150">
    <property type="entry name" value="Vaccinia Virus protein VP39"/>
    <property type="match status" value="1"/>
</dbReference>
<dbReference type="InterPro" id="IPR029063">
    <property type="entry name" value="SAM-dependent_MTases_sf"/>
</dbReference>
<dbReference type="Proteomes" id="UP000010411">
    <property type="component" value="Unassembled WGS sequence"/>
</dbReference>
<sequence>MADYSLSLDDSEIARYRLMADLAERRERELWTVAGAVPGARIADVGCGPGAISVRLADIAAPDGAVWAVDRDGDALAVASALAERSGVRVRTGIGSADDTGLAEGTFDLVMLRHVLAHNGGREQAIVDHLAQLARPGGGTVYLVDIDAGSFRLRGGPAEYDEMDDRYRELHRRRGNDLTVGIRLDELLTAAGLEVIAFEGYVNVLTPPPGMRGPAWAARDVLLAEGLATPDDITRWDDAFRQTEQTEQAERTGSGLRFFGTNLVAIGRRA</sequence>
<organism evidence="2 3">
    <name type="scientific">Streptomyces ipomoeae 91-03</name>
    <dbReference type="NCBI Taxonomy" id="698759"/>
    <lineage>
        <taxon>Bacteria</taxon>
        <taxon>Bacillati</taxon>
        <taxon>Actinomycetota</taxon>
        <taxon>Actinomycetes</taxon>
        <taxon>Kitasatosporales</taxon>
        <taxon>Streptomycetaceae</taxon>
        <taxon>Streptomyces</taxon>
    </lineage>
</organism>
<dbReference type="InterPro" id="IPR050508">
    <property type="entry name" value="Methyltransf_Superfamily"/>
</dbReference>
<evidence type="ECO:0000313" key="3">
    <source>
        <dbReference type="Proteomes" id="UP000010411"/>
    </source>
</evidence>
<dbReference type="InterPro" id="IPR041698">
    <property type="entry name" value="Methyltransf_25"/>
</dbReference>
<proteinExistence type="predicted"/>
<dbReference type="EMBL" id="AEJC01000087">
    <property type="protein sequence ID" value="EKX68334.1"/>
    <property type="molecule type" value="Genomic_DNA"/>
</dbReference>
<dbReference type="AlphaFoldDB" id="L1L6D7"/>
<comment type="caution">
    <text evidence="2">The sequence shown here is derived from an EMBL/GenBank/DDBJ whole genome shotgun (WGS) entry which is preliminary data.</text>
</comment>
<dbReference type="CDD" id="cd02440">
    <property type="entry name" value="AdoMet_MTases"/>
    <property type="match status" value="1"/>
</dbReference>
<dbReference type="SUPFAM" id="SSF53335">
    <property type="entry name" value="S-adenosyl-L-methionine-dependent methyltransferases"/>
    <property type="match status" value="1"/>
</dbReference>
<dbReference type="GO" id="GO:0032259">
    <property type="term" value="P:methylation"/>
    <property type="evidence" value="ECO:0007669"/>
    <property type="project" value="UniProtKB-KW"/>
</dbReference>
<dbReference type="GO" id="GO:0008168">
    <property type="term" value="F:methyltransferase activity"/>
    <property type="evidence" value="ECO:0007669"/>
    <property type="project" value="UniProtKB-KW"/>
</dbReference>
<protein>
    <submittedName>
        <fullName evidence="2">Methyltransferase domain protein</fullName>
    </submittedName>
</protein>
<keyword evidence="3" id="KW-1185">Reference proteome</keyword>
<dbReference type="Pfam" id="PF13649">
    <property type="entry name" value="Methyltransf_25"/>
    <property type="match status" value="1"/>
</dbReference>
<keyword evidence="2" id="KW-0808">Transferase</keyword>